<sequence length="65" mass="7286">MDRSVLPPFEQSDWAAPIVIPKKTEQTVSNGCVLDPSPEDFNLSDAYLQTKLDEESKKVLVINTH</sequence>
<dbReference type="Proteomes" id="UP000030758">
    <property type="component" value="Unassembled WGS sequence"/>
</dbReference>
<gene>
    <name evidence="1" type="ORF">M514_19518</name>
</gene>
<dbReference type="AlphaFoldDB" id="A0A085NFL0"/>
<organism evidence="1">
    <name type="scientific">Trichuris suis</name>
    <name type="common">pig whipworm</name>
    <dbReference type="NCBI Taxonomy" id="68888"/>
    <lineage>
        <taxon>Eukaryota</taxon>
        <taxon>Metazoa</taxon>
        <taxon>Ecdysozoa</taxon>
        <taxon>Nematoda</taxon>
        <taxon>Enoplea</taxon>
        <taxon>Dorylaimia</taxon>
        <taxon>Trichinellida</taxon>
        <taxon>Trichuridae</taxon>
        <taxon>Trichuris</taxon>
    </lineage>
</organism>
<protein>
    <submittedName>
        <fullName evidence="1">Uncharacterized protein</fullName>
    </submittedName>
</protein>
<evidence type="ECO:0000313" key="1">
    <source>
        <dbReference type="EMBL" id="KFD68256.1"/>
    </source>
</evidence>
<accession>A0A085NFL0</accession>
<reference evidence="1" key="1">
    <citation type="journal article" date="2014" name="Nat. Genet.">
        <title>Genome and transcriptome of the porcine whipworm Trichuris suis.</title>
        <authorList>
            <person name="Jex A.R."/>
            <person name="Nejsum P."/>
            <person name="Schwarz E.M."/>
            <person name="Hu L."/>
            <person name="Young N.D."/>
            <person name="Hall R.S."/>
            <person name="Korhonen P.K."/>
            <person name="Liao S."/>
            <person name="Thamsborg S."/>
            <person name="Xia J."/>
            <person name="Xu P."/>
            <person name="Wang S."/>
            <person name="Scheerlinck J.P."/>
            <person name="Hofmann A."/>
            <person name="Sternberg P.W."/>
            <person name="Wang J."/>
            <person name="Gasser R.B."/>
        </authorList>
    </citation>
    <scope>NUCLEOTIDE SEQUENCE [LARGE SCALE GENOMIC DNA]</scope>
    <source>
        <strain evidence="1">DCEP-RM93F</strain>
    </source>
</reference>
<proteinExistence type="predicted"/>
<name>A0A085NFL0_9BILA</name>
<dbReference type="EMBL" id="KL367506">
    <property type="protein sequence ID" value="KFD68256.1"/>
    <property type="molecule type" value="Genomic_DNA"/>
</dbReference>